<dbReference type="EMBL" id="QEFC01002160">
    <property type="protein sequence ID" value="KAE9453793.1"/>
    <property type="molecule type" value="Genomic_DNA"/>
</dbReference>
<dbReference type="OrthoDB" id="1736501at2759"/>
<keyword evidence="3" id="KW-1185">Reference proteome</keyword>
<feature type="compositionally biased region" description="Gly residues" evidence="1">
    <location>
        <begin position="31"/>
        <end position="43"/>
    </location>
</feature>
<accession>A0A6A4L2A0</accession>
<evidence type="ECO:0000313" key="2">
    <source>
        <dbReference type="EMBL" id="KAE9453793.1"/>
    </source>
</evidence>
<dbReference type="Proteomes" id="UP000428333">
    <property type="component" value="Linkage Group LG08"/>
</dbReference>
<feature type="compositionally biased region" description="Acidic residues" evidence="1">
    <location>
        <begin position="65"/>
        <end position="74"/>
    </location>
</feature>
<sequence>MESPFNNGASWADQWDDNPDPFMAEPKKGRGGGGMGKKVGKGLGKTKAVASKMSSPFRDGTWADQWDDNPDPLIEDPKKGRGGGGSMGKKVGKGLGKTKAVASSGVKKVKEGTCIGFGWIKSKCHKNPQTLL</sequence>
<name>A0A6A4L2A0_9ERIC</name>
<dbReference type="AlphaFoldDB" id="A0A6A4L2A0"/>
<evidence type="ECO:0000256" key="1">
    <source>
        <dbReference type="SAM" id="MobiDB-lite"/>
    </source>
</evidence>
<proteinExistence type="predicted"/>
<dbReference type="PANTHER" id="PTHR33386:SF5">
    <property type="entry name" value="OS02G0740600 PROTEIN"/>
    <property type="match status" value="1"/>
</dbReference>
<organism evidence="2 3">
    <name type="scientific">Rhododendron williamsianum</name>
    <dbReference type="NCBI Taxonomy" id="262921"/>
    <lineage>
        <taxon>Eukaryota</taxon>
        <taxon>Viridiplantae</taxon>
        <taxon>Streptophyta</taxon>
        <taxon>Embryophyta</taxon>
        <taxon>Tracheophyta</taxon>
        <taxon>Spermatophyta</taxon>
        <taxon>Magnoliopsida</taxon>
        <taxon>eudicotyledons</taxon>
        <taxon>Gunneridae</taxon>
        <taxon>Pentapetalae</taxon>
        <taxon>asterids</taxon>
        <taxon>Ericales</taxon>
        <taxon>Ericaceae</taxon>
        <taxon>Ericoideae</taxon>
        <taxon>Rhodoreae</taxon>
        <taxon>Rhododendron</taxon>
    </lineage>
</organism>
<feature type="non-terminal residue" evidence="2">
    <location>
        <position position="1"/>
    </location>
</feature>
<reference evidence="2 3" key="1">
    <citation type="journal article" date="2019" name="Genome Biol. Evol.">
        <title>The Rhododendron genome and chromosomal organization provide insight into shared whole-genome duplications across the heath family (Ericaceae).</title>
        <authorList>
            <person name="Soza V.L."/>
            <person name="Lindsley D."/>
            <person name="Waalkes A."/>
            <person name="Ramage E."/>
            <person name="Patwardhan R.P."/>
            <person name="Burton J.N."/>
            <person name="Adey A."/>
            <person name="Kumar A."/>
            <person name="Qiu R."/>
            <person name="Shendure J."/>
            <person name="Hall B."/>
        </authorList>
    </citation>
    <scope>NUCLEOTIDE SEQUENCE [LARGE SCALE GENOMIC DNA]</scope>
    <source>
        <strain evidence="2">RSF 1966-606</strain>
    </source>
</reference>
<comment type="caution">
    <text evidence="2">The sequence shown here is derived from an EMBL/GenBank/DDBJ whole genome shotgun (WGS) entry which is preliminary data.</text>
</comment>
<protein>
    <submittedName>
        <fullName evidence="2">Uncharacterized protein</fullName>
    </submittedName>
</protein>
<evidence type="ECO:0000313" key="3">
    <source>
        <dbReference type="Proteomes" id="UP000428333"/>
    </source>
</evidence>
<dbReference type="PANTHER" id="PTHR33386">
    <property type="entry name" value="OS02G0740600 PROTEIN"/>
    <property type="match status" value="1"/>
</dbReference>
<feature type="region of interest" description="Disordered" evidence="1">
    <location>
        <begin position="1"/>
        <end position="103"/>
    </location>
</feature>
<gene>
    <name evidence="2" type="ORF">C3L33_14322</name>
</gene>